<protein>
    <submittedName>
        <fullName evidence="2">Uncharacterized protein</fullName>
    </submittedName>
</protein>
<dbReference type="AlphaFoldDB" id="A0AAE1XP80"/>
<evidence type="ECO:0000313" key="3">
    <source>
        <dbReference type="Proteomes" id="UP001293254"/>
    </source>
</evidence>
<gene>
    <name evidence="2" type="ORF">Salat_2613300</name>
</gene>
<accession>A0AAE1XP80</accession>
<comment type="caution">
    <text evidence="2">The sequence shown here is derived from an EMBL/GenBank/DDBJ whole genome shotgun (WGS) entry which is preliminary data.</text>
</comment>
<reference evidence="2" key="1">
    <citation type="submission" date="2020-06" db="EMBL/GenBank/DDBJ databases">
        <authorList>
            <person name="Li T."/>
            <person name="Hu X."/>
            <person name="Zhang T."/>
            <person name="Song X."/>
            <person name="Zhang H."/>
            <person name="Dai N."/>
            <person name="Sheng W."/>
            <person name="Hou X."/>
            <person name="Wei L."/>
        </authorList>
    </citation>
    <scope>NUCLEOTIDE SEQUENCE</scope>
    <source>
        <strain evidence="2">3651</strain>
        <tissue evidence="2">Leaf</tissue>
    </source>
</reference>
<dbReference type="Proteomes" id="UP001293254">
    <property type="component" value="Unassembled WGS sequence"/>
</dbReference>
<evidence type="ECO:0000256" key="1">
    <source>
        <dbReference type="SAM" id="MobiDB-lite"/>
    </source>
</evidence>
<dbReference type="EMBL" id="JACGWO010000011">
    <property type="protein sequence ID" value="KAK4415062.1"/>
    <property type="molecule type" value="Genomic_DNA"/>
</dbReference>
<feature type="compositionally biased region" description="Polar residues" evidence="1">
    <location>
        <begin position="76"/>
        <end position="97"/>
    </location>
</feature>
<evidence type="ECO:0000313" key="2">
    <source>
        <dbReference type="EMBL" id="KAK4415062.1"/>
    </source>
</evidence>
<sequence>MVDRGDDRIVTNNEEDGTKSHNKKGCTWRKFTKEFPAKDVPQPIPIAEDVPQPIPVTEKFPAADVAEEISVAGDVPSTTQEASQNLEAAVKSQNASKKASKDKS</sequence>
<feature type="region of interest" description="Disordered" evidence="1">
    <location>
        <begin position="74"/>
        <end position="104"/>
    </location>
</feature>
<proteinExistence type="predicted"/>
<feature type="region of interest" description="Disordered" evidence="1">
    <location>
        <begin position="1"/>
        <end position="25"/>
    </location>
</feature>
<name>A0AAE1XP80_9LAMI</name>
<keyword evidence="3" id="KW-1185">Reference proteome</keyword>
<reference evidence="2" key="2">
    <citation type="journal article" date="2024" name="Plant">
        <title>Genomic evolution and insights into agronomic trait innovations of Sesamum species.</title>
        <authorList>
            <person name="Miao H."/>
            <person name="Wang L."/>
            <person name="Qu L."/>
            <person name="Liu H."/>
            <person name="Sun Y."/>
            <person name="Le M."/>
            <person name="Wang Q."/>
            <person name="Wei S."/>
            <person name="Zheng Y."/>
            <person name="Lin W."/>
            <person name="Duan Y."/>
            <person name="Cao H."/>
            <person name="Xiong S."/>
            <person name="Wang X."/>
            <person name="Wei L."/>
            <person name="Li C."/>
            <person name="Ma Q."/>
            <person name="Ju M."/>
            <person name="Zhao R."/>
            <person name="Li G."/>
            <person name="Mu C."/>
            <person name="Tian Q."/>
            <person name="Mei H."/>
            <person name="Zhang T."/>
            <person name="Gao T."/>
            <person name="Zhang H."/>
        </authorList>
    </citation>
    <scope>NUCLEOTIDE SEQUENCE</scope>
    <source>
        <strain evidence="2">3651</strain>
    </source>
</reference>
<organism evidence="2 3">
    <name type="scientific">Sesamum alatum</name>
    <dbReference type="NCBI Taxonomy" id="300844"/>
    <lineage>
        <taxon>Eukaryota</taxon>
        <taxon>Viridiplantae</taxon>
        <taxon>Streptophyta</taxon>
        <taxon>Embryophyta</taxon>
        <taxon>Tracheophyta</taxon>
        <taxon>Spermatophyta</taxon>
        <taxon>Magnoliopsida</taxon>
        <taxon>eudicotyledons</taxon>
        <taxon>Gunneridae</taxon>
        <taxon>Pentapetalae</taxon>
        <taxon>asterids</taxon>
        <taxon>lamiids</taxon>
        <taxon>Lamiales</taxon>
        <taxon>Pedaliaceae</taxon>
        <taxon>Sesamum</taxon>
    </lineage>
</organism>
<feature type="region of interest" description="Disordered" evidence="1">
    <location>
        <begin position="34"/>
        <end position="53"/>
    </location>
</feature>